<sequence>MKSSNFVEEFEAEFNIPLSIGLWFLEEKDVSLVEVSPIKGELSCRTATSKRDSEMASELFIQPTIPRFDGHYDHWSILIENILMSKEYWIVNVSGVAEPVGGVAVTEVES</sequence>
<dbReference type="Proteomes" id="UP000288805">
    <property type="component" value="Unassembled WGS sequence"/>
</dbReference>
<gene>
    <name evidence="2" type="ORF">CK203_046625</name>
    <name evidence="1" type="ORF">CK203_112933</name>
</gene>
<accession>A0A438HLA8</accession>
<evidence type="ECO:0000313" key="3">
    <source>
        <dbReference type="Proteomes" id="UP000288805"/>
    </source>
</evidence>
<organism evidence="2 3">
    <name type="scientific">Vitis vinifera</name>
    <name type="common">Grape</name>
    <dbReference type="NCBI Taxonomy" id="29760"/>
    <lineage>
        <taxon>Eukaryota</taxon>
        <taxon>Viridiplantae</taxon>
        <taxon>Streptophyta</taxon>
        <taxon>Embryophyta</taxon>
        <taxon>Tracheophyta</taxon>
        <taxon>Spermatophyta</taxon>
        <taxon>Magnoliopsida</taxon>
        <taxon>eudicotyledons</taxon>
        <taxon>Gunneridae</taxon>
        <taxon>Pentapetalae</taxon>
        <taxon>rosids</taxon>
        <taxon>Vitales</taxon>
        <taxon>Vitaceae</taxon>
        <taxon>Viteae</taxon>
        <taxon>Vitis</taxon>
    </lineage>
</organism>
<comment type="caution">
    <text evidence="2">The sequence shown here is derived from an EMBL/GenBank/DDBJ whole genome shotgun (WGS) entry which is preliminary data.</text>
</comment>
<evidence type="ECO:0000313" key="1">
    <source>
        <dbReference type="EMBL" id="RVW32687.1"/>
    </source>
</evidence>
<dbReference type="EMBL" id="QGNW01000206">
    <property type="protein sequence ID" value="RVW85265.1"/>
    <property type="molecule type" value="Genomic_DNA"/>
</dbReference>
<evidence type="ECO:0000313" key="2">
    <source>
        <dbReference type="EMBL" id="RVW85265.1"/>
    </source>
</evidence>
<dbReference type="EMBL" id="QGNW01001710">
    <property type="protein sequence ID" value="RVW32687.1"/>
    <property type="molecule type" value="Genomic_DNA"/>
</dbReference>
<name>A0A438HLA8_VITVI</name>
<dbReference type="AlphaFoldDB" id="A0A438HLA8"/>
<proteinExistence type="predicted"/>
<reference evidence="2 3" key="1">
    <citation type="journal article" date="2018" name="PLoS Genet.">
        <title>Population sequencing reveals clonal diversity and ancestral inbreeding in the grapevine cultivar Chardonnay.</title>
        <authorList>
            <person name="Roach M.J."/>
            <person name="Johnson D.L."/>
            <person name="Bohlmann J."/>
            <person name="van Vuuren H.J."/>
            <person name="Jones S.J."/>
            <person name="Pretorius I.S."/>
            <person name="Schmidt S.A."/>
            <person name="Borneman A.R."/>
        </authorList>
    </citation>
    <scope>NUCLEOTIDE SEQUENCE [LARGE SCALE GENOMIC DNA]</scope>
    <source>
        <strain evidence="3">cv. Chardonnay</strain>
        <strain evidence="2">I10V1</strain>
        <tissue evidence="2">Leaf</tissue>
    </source>
</reference>
<protein>
    <submittedName>
        <fullName evidence="2">Uncharacterized protein</fullName>
    </submittedName>
</protein>